<dbReference type="VEuPathDB" id="VectorBase:GPAI003883"/>
<evidence type="ECO:0000313" key="5">
    <source>
        <dbReference type="EnsemblMetazoa" id="GPAI003883-PA"/>
    </source>
</evidence>
<dbReference type="AlphaFoldDB" id="A0A1A9Z4N5"/>
<dbReference type="Pfam" id="PF15430">
    <property type="entry name" value="SVWC"/>
    <property type="match status" value="1"/>
</dbReference>
<feature type="signal peptide" evidence="3">
    <location>
        <begin position="1"/>
        <end position="20"/>
    </location>
</feature>
<evidence type="ECO:0000313" key="6">
    <source>
        <dbReference type="Proteomes" id="UP000092445"/>
    </source>
</evidence>
<evidence type="ECO:0000256" key="2">
    <source>
        <dbReference type="ARBA" id="ARBA00022525"/>
    </source>
</evidence>
<reference evidence="6" key="1">
    <citation type="submission" date="2014-03" db="EMBL/GenBank/DDBJ databases">
        <authorList>
            <person name="Aksoy S."/>
            <person name="Warren W."/>
            <person name="Wilson R.K."/>
        </authorList>
    </citation>
    <scope>NUCLEOTIDE SEQUENCE [LARGE SCALE GENOMIC DNA]</scope>
    <source>
        <strain evidence="6">IAEA</strain>
    </source>
</reference>
<accession>A0A1A9Z4N5</accession>
<sequence length="133" mass="15188">MKLLLISLIVVSVTVASISAQGAIYHNATHPDYPGQCYYEKYSIVLPVGGVFQPTNLCACEKTTCRDDLVLEMNLCPRHQMQERDDCWIDADDTKPYPYCCPALICEKTEKRNKKTCSSYYREKTKVEVCFTE</sequence>
<feature type="domain" description="Single" evidence="4">
    <location>
        <begin position="37"/>
        <end position="106"/>
    </location>
</feature>
<comment type="subcellular location">
    <subcellularLocation>
        <location evidence="1">Secreted</location>
    </subcellularLocation>
</comment>
<dbReference type="GO" id="GO:0005576">
    <property type="term" value="C:extracellular region"/>
    <property type="evidence" value="ECO:0007669"/>
    <property type="project" value="UniProtKB-SubCell"/>
</dbReference>
<proteinExistence type="predicted"/>
<keyword evidence="6" id="KW-1185">Reference proteome</keyword>
<organism evidence="5 6">
    <name type="scientific">Glossina pallidipes</name>
    <name type="common">Tsetse fly</name>
    <dbReference type="NCBI Taxonomy" id="7398"/>
    <lineage>
        <taxon>Eukaryota</taxon>
        <taxon>Metazoa</taxon>
        <taxon>Ecdysozoa</taxon>
        <taxon>Arthropoda</taxon>
        <taxon>Hexapoda</taxon>
        <taxon>Insecta</taxon>
        <taxon>Pterygota</taxon>
        <taxon>Neoptera</taxon>
        <taxon>Endopterygota</taxon>
        <taxon>Diptera</taxon>
        <taxon>Brachycera</taxon>
        <taxon>Muscomorpha</taxon>
        <taxon>Hippoboscoidea</taxon>
        <taxon>Glossinidae</taxon>
        <taxon>Glossina</taxon>
    </lineage>
</organism>
<dbReference type="PANTHER" id="PTHR39957">
    <property type="entry name" value="AT09846P1-RELATED"/>
    <property type="match status" value="1"/>
</dbReference>
<dbReference type="InterPro" id="IPR053308">
    <property type="entry name" value="Vago-like"/>
</dbReference>
<dbReference type="EnsemblMetazoa" id="GPAI003883-RA">
    <property type="protein sequence ID" value="GPAI003883-PA"/>
    <property type="gene ID" value="GPAI003883"/>
</dbReference>
<keyword evidence="3" id="KW-0732">Signal</keyword>
<reference evidence="5" key="2">
    <citation type="submission" date="2020-05" db="UniProtKB">
        <authorList>
            <consortium name="EnsemblMetazoa"/>
        </authorList>
    </citation>
    <scope>IDENTIFICATION</scope>
    <source>
        <strain evidence="5">IAEA</strain>
    </source>
</reference>
<dbReference type="InterPro" id="IPR029277">
    <property type="entry name" value="SVWC_dom"/>
</dbReference>
<name>A0A1A9Z4N5_GLOPL</name>
<evidence type="ECO:0000259" key="4">
    <source>
        <dbReference type="SMART" id="SM01318"/>
    </source>
</evidence>
<evidence type="ECO:0000256" key="3">
    <source>
        <dbReference type="SAM" id="SignalP"/>
    </source>
</evidence>
<dbReference type="SMART" id="SM01318">
    <property type="entry name" value="SVWC"/>
    <property type="match status" value="1"/>
</dbReference>
<feature type="chain" id="PRO_5008402542" description="Single domain-containing protein" evidence="3">
    <location>
        <begin position="21"/>
        <end position="133"/>
    </location>
</feature>
<evidence type="ECO:0000256" key="1">
    <source>
        <dbReference type="ARBA" id="ARBA00004613"/>
    </source>
</evidence>
<dbReference type="Proteomes" id="UP000092445">
    <property type="component" value="Unassembled WGS sequence"/>
</dbReference>
<dbReference type="PANTHER" id="PTHR39957:SF2">
    <property type="entry name" value="GEO11553P1"/>
    <property type="match status" value="1"/>
</dbReference>
<protein>
    <recommendedName>
        <fullName evidence="4">Single domain-containing protein</fullName>
    </recommendedName>
</protein>
<keyword evidence="2" id="KW-0964">Secreted</keyword>